<keyword evidence="3" id="KW-1185">Reference proteome</keyword>
<comment type="caution">
    <text evidence="2">The sequence shown here is derived from an EMBL/GenBank/DDBJ whole genome shotgun (WGS) entry which is preliminary data.</text>
</comment>
<evidence type="ECO:0000256" key="1">
    <source>
        <dbReference type="SAM" id="MobiDB-lite"/>
    </source>
</evidence>
<feature type="compositionally biased region" description="Basic and acidic residues" evidence="1">
    <location>
        <begin position="47"/>
        <end position="61"/>
    </location>
</feature>
<dbReference type="Proteomes" id="UP000617340">
    <property type="component" value="Unassembled WGS sequence"/>
</dbReference>
<gene>
    <name evidence="2" type="ORF">HZH68_004779</name>
</gene>
<reference evidence="2" key="1">
    <citation type="journal article" date="2020" name="G3 (Bethesda)">
        <title>High-Quality Assemblies for Three Invasive Social Wasps from the &lt;i&gt;Vespula&lt;/i&gt; Genus.</title>
        <authorList>
            <person name="Harrop T.W.R."/>
            <person name="Guhlin J."/>
            <person name="McLaughlin G.M."/>
            <person name="Permina E."/>
            <person name="Stockwell P."/>
            <person name="Gilligan J."/>
            <person name="Le Lec M.F."/>
            <person name="Gruber M.A.M."/>
            <person name="Quinn O."/>
            <person name="Lovegrove M."/>
            <person name="Duncan E.J."/>
            <person name="Remnant E.J."/>
            <person name="Van Eeckhoven J."/>
            <person name="Graham B."/>
            <person name="Knapp R.A."/>
            <person name="Langford K.W."/>
            <person name="Kronenberg Z."/>
            <person name="Press M.O."/>
            <person name="Eacker S.M."/>
            <person name="Wilson-Rankin E.E."/>
            <person name="Purcell J."/>
            <person name="Lester P.J."/>
            <person name="Dearden P.K."/>
        </authorList>
    </citation>
    <scope>NUCLEOTIDE SEQUENCE</scope>
    <source>
        <strain evidence="2">Linc-1</strain>
    </source>
</reference>
<evidence type="ECO:0000313" key="2">
    <source>
        <dbReference type="EMBL" id="KAF7410398.1"/>
    </source>
</evidence>
<feature type="compositionally biased region" description="Acidic residues" evidence="1">
    <location>
        <begin position="62"/>
        <end position="82"/>
    </location>
</feature>
<accession>A0A834KPD5</accession>
<organism evidence="2 3">
    <name type="scientific">Vespula germanica</name>
    <name type="common">German yellow jacket</name>
    <name type="synonym">Paravespula germanica</name>
    <dbReference type="NCBI Taxonomy" id="30212"/>
    <lineage>
        <taxon>Eukaryota</taxon>
        <taxon>Metazoa</taxon>
        <taxon>Ecdysozoa</taxon>
        <taxon>Arthropoda</taxon>
        <taxon>Hexapoda</taxon>
        <taxon>Insecta</taxon>
        <taxon>Pterygota</taxon>
        <taxon>Neoptera</taxon>
        <taxon>Endopterygota</taxon>
        <taxon>Hymenoptera</taxon>
        <taxon>Apocrita</taxon>
        <taxon>Aculeata</taxon>
        <taxon>Vespoidea</taxon>
        <taxon>Vespidae</taxon>
        <taxon>Vespinae</taxon>
        <taxon>Vespula</taxon>
    </lineage>
</organism>
<sequence length="147" mass="17022">MNTTNIIDPLPNKEPYDDLTGKTYGVRRSRGGSYENVRFTVACPFSMEKKQDTKGVRRSEEEKEEGEEEDEEEEEEEEEEELSEWRKKKKKKKKKRSCGFDRQVATSSHGSQRDLARDLSNVFVETKGTRRRVATSLAPQIEGLVYP</sequence>
<evidence type="ECO:0000313" key="3">
    <source>
        <dbReference type="Proteomes" id="UP000617340"/>
    </source>
</evidence>
<name>A0A834KPD5_VESGE</name>
<protein>
    <submittedName>
        <fullName evidence="2">Uncharacterized protein</fullName>
    </submittedName>
</protein>
<proteinExistence type="predicted"/>
<dbReference type="EMBL" id="JACSDZ010000003">
    <property type="protein sequence ID" value="KAF7410398.1"/>
    <property type="molecule type" value="Genomic_DNA"/>
</dbReference>
<dbReference type="AlphaFoldDB" id="A0A834KPD5"/>
<feature type="region of interest" description="Disordered" evidence="1">
    <location>
        <begin position="1"/>
        <end position="117"/>
    </location>
</feature>
<feature type="compositionally biased region" description="Basic residues" evidence="1">
    <location>
        <begin position="86"/>
        <end position="97"/>
    </location>
</feature>